<evidence type="ECO:0000259" key="2">
    <source>
        <dbReference type="PROSITE" id="PS50195"/>
    </source>
</evidence>
<dbReference type="EMBL" id="KI913957">
    <property type="protein sequence ID" value="ETW04798.1"/>
    <property type="molecule type" value="Genomic_DNA"/>
</dbReference>
<name>A0A024UGN5_9STRA</name>
<dbReference type="VEuPathDB" id="FungiDB:H310_03933"/>
<feature type="domain" description="PX" evidence="2">
    <location>
        <begin position="1"/>
        <end position="125"/>
    </location>
</feature>
<accession>A0A024UGN5</accession>
<dbReference type="OrthoDB" id="66935at2759"/>
<proteinExistence type="predicted"/>
<feature type="compositionally biased region" description="Basic residues" evidence="1">
    <location>
        <begin position="139"/>
        <end position="151"/>
    </location>
</feature>
<evidence type="ECO:0000256" key="1">
    <source>
        <dbReference type="SAM" id="MobiDB-lite"/>
    </source>
</evidence>
<dbReference type="InterPro" id="IPR001683">
    <property type="entry name" value="PX_dom"/>
</dbReference>
<gene>
    <name evidence="3" type="ORF">H310_03933</name>
</gene>
<dbReference type="SUPFAM" id="SSF64268">
    <property type="entry name" value="PX domain"/>
    <property type="match status" value="1"/>
</dbReference>
<dbReference type="InterPro" id="IPR036871">
    <property type="entry name" value="PX_dom_sf"/>
</dbReference>
<evidence type="ECO:0000313" key="3">
    <source>
        <dbReference type="EMBL" id="ETW04798.1"/>
    </source>
</evidence>
<dbReference type="GeneID" id="20080983"/>
<protein>
    <recommendedName>
        <fullName evidence="2">PX domain-containing protein</fullName>
    </recommendedName>
</protein>
<dbReference type="AlphaFoldDB" id="A0A024UGN5"/>
<dbReference type="RefSeq" id="XP_008866236.1">
    <property type="nucleotide sequence ID" value="XM_008868014.1"/>
</dbReference>
<dbReference type="GO" id="GO:0035091">
    <property type="term" value="F:phosphatidylinositol binding"/>
    <property type="evidence" value="ECO:0007669"/>
    <property type="project" value="InterPro"/>
</dbReference>
<reference evidence="3" key="1">
    <citation type="submission" date="2013-12" db="EMBL/GenBank/DDBJ databases">
        <title>The Genome Sequence of Aphanomyces invadans NJM9701.</title>
        <authorList>
            <consortium name="The Broad Institute Genomics Platform"/>
            <person name="Russ C."/>
            <person name="Tyler B."/>
            <person name="van West P."/>
            <person name="Dieguez-Uribeondo J."/>
            <person name="Young S.K."/>
            <person name="Zeng Q."/>
            <person name="Gargeya S."/>
            <person name="Fitzgerald M."/>
            <person name="Abouelleil A."/>
            <person name="Alvarado L."/>
            <person name="Chapman S.B."/>
            <person name="Gainer-Dewar J."/>
            <person name="Goldberg J."/>
            <person name="Griggs A."/>
            <person name="Gujja S."/>
            <person name="Hansen M."/>
            <person name="Howarth C."/>
            <person name="Imamovic A."/>
            <person name="Ireland A."/>
            <person name="Larimer J."/>
            <person name="McCowan C."/>
            <person name="Murphy C."/>
            <person name="Pearson M."/>
            <person name="Poon T.W."/>
            <person name="Priest M."/>
            <person name="Roberts A."/>
            <person name="Saif S."/>
            <person name="Shea T."/>
            <person name="Sykes S."/>
            <person name="Wortman J."/>
            <person name="Nusbaum C."/>
            <person name="Birren B."/>
        </authorList>
    </citation>
    <scope>NUCLEOTIDE SEQUENCE [LARGE SCALE GENOMIC DNA]</scope>
    <source>
        <strain evidence="3">NJM9701</strain>
    </source>
</reference>
<dbReference type="PROSITE" id="PS50195">
    <property type="entry name" value="PX"/>
    <property type="match status" value="1"/>
</dbReference>
<organism evidence="3">
    <name type="scientific">Aphanomyces invadans</name>
    <dbReference type="NCBI Taxonomy" id="157072"/>
    <lineage>
        <taxon>Eukaryota</taxon>
        <taxon>Sar</taxon>
        <taxon>Stramenopiles</taxon>
        <taxon>Oomycota</taxon>
        <taxon>Saprolegniomycetes</taxon>
        <taxon>Saprolegniales</taxon>
        <taxon>Verrucalvaceae</taxon>
        <taxon>Aphanomyces</taxon>
    </lineage>
</organism>
<dbReference type="Pfam" id="PF00787">
    <property type="entry name" value="PX"/>
    <property type="match status" value="1"/>
</dbReference>
<dbReference type="Gene3D" id="3.30.1520.10">
    <property type="entry name" value="Phox-like domain"/>
    <property type="match status" value="1"/>
</dbReference>
<sequence>MTSNADEAIGISVTGHLEGDGKAVRFYVEMQSAAVRFSFHGRYSELRHLHRALLHVLRAMDKSLALPPFPPKHVLEDMRTRPKITQREAELFEYYTLVATNKVAIDWLAAQHDIRSTVAPQDAPKDGVEFTPPQSMVKLHSRRSRRSTNQT</sequence>
<feature type="region of interest" description="Disordered" evidence="1">
    <location>
        <begin position="119"/>
        <end position="151"/>
    </location>
</feature>